<dbReference type="EMBL" id="BSTI01000003">
    <property type="protein sequence ID" value="GLY65261.1"/>
    <property type="molecule type" value="Genomic_DNA"/>
</dbReference>
<dbReference type="RefSeq" id="WP_285486514.1">
    <property type="nucleotide sequence ID" value="NZ_BSTI01000003.1"/>
</dbReference>
<feature type="transmembrane region" description="Helical" evidence="9">
    <location>
        <begin position="120"/>
        <end position="140"/>
    </location>
</feature>
<dbReference type="InterPro" id="IPR018047">
    <property type="entry name" value="Ammonium_transpt_CS"/>
</dbReference>
<keyword evidence="3 9" id="KW-0813">Transport</keyword>
<evidence type="ECO:0000313" key="12">
    <source>
        <dbReference type="EMBL" id="GLY65261.1"/>
    </source>
</evidence>
<evidence type="ECO:0000313" key="13">
    <source>
        <dbReference type="Proteomes" id="UP001165136"/>
    </source>
</evidence>
<evidence type="ECO:0000256" key="5">
    <source>
        <dbReference type="ARBA" id="ARBA00022989"/>
    </source>
</evidence>
<dbReference type="GO" id="GO:0005886">
    <property type="term" value="C:plasma membrane"/>
    <property type="evidence" value="ECO:0007669"/>
    <property type="project" value="UniProtKB-SubCell"/>
</dbReference>
<feature type="transmembrane region" description="Helical" evidence="9">
    <location>
        <begin position="43"/>
        <end position="65"/>
    </location>
</feature>
<comment type="similarity">
    <text evidence="2 9">Belongs to the ammonia transporter channel (TC 1.A.11.2) family.</text>
</comment>
<gene>
    <name evidence="12" type="ORF">Atai01_18800</name>
</gene>
<evidence type="ECO:0000256" key="6">
    <source>
        <dbReference type="ARBA" id="ARBA00023136"/>
    </source>
</evidence>
<comment type="caution">
    <text evidence="12">The sequence shown here is derived from an EMBL/GenBank/DDBJ whole genome shotgun (WGS) entry which is preliminary data.</text>
</comment>
<dbReference type="InterPro" id="IPR029020">
    <property type="entry name" value="Ammonium/urea_transptr"/>
</dbReference>
<dbReference type="SUPFAM" id="SSF111352">
    <property type="entry name" value="Ammonium transporter"/>
    <property type="match status" value="1"/>
</dbReference>
<dbReference type="Gene3D" id="1.10.3430.10">
    <property type="entry name" value="Ammonium transporter AmtB like domains"/>
    <property type="match status" value="1"/>
</dbReference>
<dbReference type="GO" id="GO:0008519">
    <property type="term" value="F:ammonium channel activity"/>
    <property type="evidence" value="ECO:0007669"/>
    <property type="project" value="InterPro"/>
</dbReference>
<feature type="transmembrane region" description="Helical" evidence="9">
    <location>
        <begin position="15"/>
        <end position="36"/>
    </location>
</feature>
<feature type="region of interest" description="Disordered" evidence="10">
    <location>
        <begin position="436"/>
        <end position="479"/>
    </location>
</feature>
<feature type="transmembrane region" description="Helical" evidence="9">
    <location>
        <begin position="304"/>
        <end position="324"/>
    </location>
</feature>
<name>A0A9W6QWE1_9PSEU</name>
<dbReference type="Pfam" id="PF00909">
    <property type="entry name" value="Ammonium_transp"/>
    <property type="match status" value="1"/>
</dbReference>
<dbReference type="InterPro" id="IPR002229">
    <property type="entry name" value="RhesusRHD"/>
</dbReference>
<keyword evidence="13" id="KW-1185">Reference proteome</keyword>
<evidence type="ECO:0000256" key="2">
    <source>
        <dbReference type="ARBA" id="ARBA00005887"/>
    </source>
</evidence>
<feature type="transmembrane region" description="Helical" evidence="9">
    <location>
        <begin position="218"/>
        <end position="235"/>
    </location>
</feature>
<dbReference type="PANTHER" id="PTHR43029:SF10">
    <property type="entry name" value="AMMONIUM TRANSPORTER MEP2"/>
    <property type="match status" value="1"/>
</dbReference>
<sequence length="479" mass="50851">MSPYPPWLSAGDNAWQLMAATLVGLMSLPGITVLYAGIVQKKWAVNTMLMAFTGFSLVLLEWVLWGFNMGFGQPLKLGPGILSAFIGVPKTLLGDNTQHQATIPLLSGLMPDFRFSQTTLAYFQFVFAAITPLLFLGSVVGRINFRVWLLFVPLWSTLAYSVNAFLLWGGGWWAQRGSLDYSGGYVIHLAAGTSGFVAAAVIGPRLARDRARAVPNNLPLAAVGAGILWLGWNGFNGGDPYFAGADASTAVINTNLATATALITWLIMDMCFGVERKPNFLGAINGMITGLVAITPAAGFVNGLGALLIGLIASSVVWLSWNKLGRTRLFKRVDDALGVVHTHGVAGLCGGLLVGFLADPNIVVYVGENGAANTSYTGLFYGNPKQLLWQAGAALTVIVWDALITFLILRFLGLFMKLRAPEAVLESGDPAVHDEEAYPVESVITGPTRKPAAPAPPAPAGKEKPEGSSTASRAGQERS</sequence>
<dbReference type="Proteomes" id="UP001165136">
    <property type="component" value="Unassembled WGS sequence"/>
</dbReference>
<feature type="domain" description="Ammonium transporter AmtB-like" evidence="11">
    <location>
        <begin position="14"/>
        <end position="438"/>
    </location>
</feature>
<dbReference type="PROSITE" id="PS01219">
    <property type="entry name" value="AMMONIUM_TRANSP"/>
    <property type="match status" value="1"/>
</dbReference>
<keyword evidence="4 9" id="KW-0812">Transmembrane</keyword>
<dbReference type="NCBIfam" id="TIGR00836">
    <property type="entry name" value="amt"/>
    <property type="match status" value="1"/>
</dbReference>
<feature type="transmembrane region" description="Helical" evidence="9">
    <location>
        <begin position="147"/>
        <end position="173"/>
    </location>
</feature>
<dbReference type="InterPro" id="IPR001905">
    <property type="entry name" value="Ammonium_transpt"/>
</dbReference>
<dbReference type="PRINTS" id="PR00342">
    <property type="entry name" value="RHESUSRHD"/>
</dbReference>
<protein>
    <recommendedName>
        <fullName evidence="8 9">Ammonium transporter</fullName>
    </recommendedName>
</protein>
<reference evidence="12" key="1">
    <citation type="submission" date="2023-03" db="EMBL/GenBank/DDBJ databases">
        <title>Amycolatopsis taiwanensis NBRC 103393.</title>
        <authorList>
            <person name="Ichikawa N."/>
            <person name="Sato H."/>
            <person name="Tonouchi N."/>
        </authorList>
    </citation>
    <scope>NUCLEOTIDE SEQUENCE</scope>
    <source>
        <strain evidence="12">NBRC 103393</strain>
    </source>
</reference>
<evidence type="ECO:0000256" key="3">
    <source>
        <dbReference type="ARBA" id="ARBA00022448"/>
    </source>
</evidence>
<keyword evidence="5 9" id="KW-1133">Transmembrane helix</keyword>
<evidence type="ECO:0000256" key="8">
    <source>
        <dbReference type="ARBA" id="ARBA00050025"/>
    </source>
</evidence>
<feature type="transmembrane region" description="Helical" evidence="9">
    <location>
        <begin position="185"/>
        <end position="206"/>
    </location>
</feature>
<evidence type="ECO:0000256" key="7">
    <source>
        <dbReference type="ARBA" id="ARBA00023177"/>
    </source>
</evidence>
<proteinExistence type="inferred from homology"/>
<dbReference type="PANTHER" id="PTHR43029">
    <property type="entry name" value="AMMONIUM TRANSPORTER MEP2"/>
    <property type="match status" value="1"/>
</dbReference>
<keyword evidence="7 9" id="KW-0924">Ammonia transport</keyword>
<dbReference type="AlphaFoldDB" id="A0A9W6QWE1"/>
<evidence type="ECO:0000259" key="11">
    <source>
        <dbReference type="Pfam" id="PF00909"/>
    </source>
</evidence>
<evidence type="ECO:0000256" key="9">
    <source>
        <dbReference type="RuleBase" id="RU362002"/>
    </source>
</evidence>
<keyword evidence="6 9" id="KW-0472">Membrane</keyword>
<feature type="transmembrane region" description="Helical" evidence="9">
    <location>
        <begin position="387"/>
        <end position="409"/>
    </location>
</feature>
<evidence type="ECO:0000256" key="10">
    <source>
        <dbReference type="SAM" id="MobiDB-lite"/>
    </source>
</evidence>
<feature type="transmembrane region" description="Helical" evidence="9">
    <location>
        <begin position="280"/>
        <end position="298"/>
    </location>
</feature>
<comment type="subcellular location">
    <subcellularLocation>
        <location evidence="9">Cell membrane</location>
        <topology evidence="9">Multi-pass membrane protein</topology>
    </subcellularLocation>
    <subcellularLocation>
        <location evidence="1">Membrane</location>
        <topology evidence="1">Multi-pass membrane protein</topology>
    </subcellularLocation>
</comment>
<evidence type="ECO:0000256" key="1">
    <source>
        <dbReference type="ARBA" id="ARBA00004141"/>
    </source>
</evidence>
<feature type="transmembrane region" description="Helical" evidence="9">
    <location>
        <begin position="336"/>
        <end position="358"/>
    </location>
</feature>
<feature type="transmembrane region" description="Helical" evidence="9">
    <location>
        <begin position="247"/>
        <end position="268"/>
    </location>
</feature>
<evidence type="ECO:0000256" key="4">
    <source>
        <dbReference type="ARBA" id="ARBA00022692"/>
    </source>
</evidence>
<dbReference type="InterPro" id="IPR024041">
    <property type="entry name" value="NH4_transpt_AmtB-like_dom"/>
</dbReference>
<organism evidence="12 13">
    <name type="scientific">Amycolatopsis taiwanensis</name>
    <dbReference type="NCBI Taxonomy" id="342230"/>
    <lineage>
        <taxon>Bacteria</taxon>
        <taxon>Bacillati</taxon>
        <taxon>Actinomycetota</taxon>
        <taxon>Actinomycetes</taxon>
        <taxon>Pseudonocardiales</taxon>
        <taxon>Pseudonocardiaceae</taxon>
        <taxon>Amycolatopsis</taxon>
    </lineage>
</organism>
<accession>A0A9W6QWE1</accession>